<reference evidence="2 4" key="2">
    <citation type="submission" date="2018-10" db="EMBL/GenBank/DDBJ databases">
        <title>Bradyrhizobium sp. nov., effective nodules isolated from peanut in China.</title>
        <authorList>
            <person name="Li Y."/>
        </authorList>
    </citation>
    <scope>NUCLEOTIDE SEQUENCE [LARGE SCALE GENOMIC DNA]</scope>
    <source>
        <strain evidence="2 4">CCBAU 53426</strain>
    </source>
</reference>
<dbReference type="Proteomes" id="UP000290401">
    <property type="component" value="Unassembled WGS sequence"/>
</dbReference>
<evidence type="ECO:0000313" key="2">
    <source>
        <dbReference type="EMBL" id="RXH12917.1"/>
    </source>
</evidence>
<sequence>MLAAQYVRELKRVVGTGESGGLLHGGTTERAARLTSQHMLVQVFEHVPIPALMVLLGVGKQDHKAYSDHNASGYEVLHHALQGKL</sequence>
<protein>
    <submittedName>
        <fullName evidence="1">Uncharacterized protein</fullName>
    </submittedName>
</protein>
<reference evidence="1 3" key="1">
    <citation type="submission" date="2018-06" db="EMBL/GenBank/DDBJ databases">
        <title>Comparative genomics of rhizobia nodulating Arachis hypogaea in China.</title>
        <authorList>
            <person name="Li Y."/>
        </authorList>
    </citation>
    <scope>NUCLEOTIDE SEQUENCE [LARGE SCALE GENOMIC DNA]</scope>
    <source>
        <strain evidence="1 3">CCBAU 51670</strain>
    </source>
</reference>
<name>A0AAE5X1S4_9BRAD</name>
<gene>
    <name evidence="2" type="ORF">EAS56_15540</name>
    <name evidence="1" type="ORF">XH91_17515</name>
</gene>
<evidence type="ECO:0000313" key="1">
    <source>
        <dbReference type="EMBL" id="QAU46979.1"/>
    </source>
</evidence>
<keyword evidence="4" id="KW-1185">Reference proteome</keyword>
<dbReference type="EMBL" id="CP030053">
    <property type="protein sequence ID" value="QAU46979.1"/>
    <property type="molecule type" value="Genomic_DNA"/>
</dbReference>
<accession>A0AAE5X1S4</accession>
<proteinExistence type="predicted"/>
<evidence type="ECO:0000313" key="4">
    <source>
        <dbReference type="Proteomes" id="UP000290401"/>
    </source>
</evidence>
<organism evidence="1 3">
    <name type="scientific">Bradyrhizobium guangzhouense</name>
    <dbReference type="NCBI Taxonomy" id="1325095"/>
    <lineage>
        <taxon>Bacteria</taxon>
        <taxon>Pseudomonadati</taxon>
        <taxon>Pseudomonadota</taxon>
        <taxon>Alphaproteobacteria</taxon>
        <taxon>Hyphomicrobiales</taxon>
        <taxon>Nitrobacteraceae</taxon>
        <taxon>Bradyrhizobium</taxon>
    </lineage>
</organism>
<dbReference type="EMBL" id="RDQZ01000011">
    <property type="protein sequence ID" value="RXH12917.1"/>
    <property type="molecule type" value="Genomic_DNA"/>
</dbReference>
<dbReference type="AlphaFoldDB" id="A0AAE5X1S4"/>
<dbReference type="KEGG" id="bgz:XH91_17515"/>
<dbReference type="Proteomes" id="UP000288972">
    <property type="component" value="Chromosome"/>
</dbReference>
<evidence type="ECO:0000313" key="3">
    <source>
        <dbReference type="Proteomes" id="UP000288972"/>
    </source>
</evidence>